<feature type="transmembrane region" description="Helical" evidence="7">
    <location>
        <begin position="281"/>
        <end position="303"/>
    </location>
</feature>
<dbReference type="Proteomes" id="UP000464468">
    <property type="component" value="Chromosome"/>
</dbReference>
<dbReference type="AlphaFoldDB" id="A0A7Z2NV52"/>
<feature type="transmembrane region" description="Helical" evidence="7">
    <location>
        <begin position="212"/>
        <end position="236"/>
    </location>
</feature>
<name>A0A7Z2NV52_9SPHN</name>
<accession>A0A7Z2NV52</accession>
<feature type="transmembrane region" description="Helical" evidence="7">
    <location>
        <begin position="129"/>
        <end position="148"/>
    </location>
</feature>
<dbReference type="EMBL" id="CP047895">
    <property type="protein sequence ID" value="QHL89950.1"/>
    <property type="molecule type" value="Genomic_DNA"/>
</dbReference>
<evidence type="ECO:0000256" key="7">
    <source>
        <dbReference type="SAM" id="Phobius"/>
    </source>
</evidence>
<evidence type="ECO:0000256" key="4">
    <source>
        <dbReference type="ARBA" id="ARBA00022989"/>
    </source>
</evidence>
<dbReference type="Pfam" id="PF03631">
    <property type="entry name" value="Virul_fac_BrkB"/>
    <property type="match status" value="1"/>
</dbReference>
<feature type="compositionally biased region" description="Basic and acidic residues" evidence="6">
    <location>
        <begin position="1"/>
        <end position="11"/>
    </location>
</feature>
<dbReference type="InterPro" id="IPR017039">
    <property type="entry name" value="Virul_fac_BrkB"/>
</dbReference>
<organism evidence="8 9">
    <name type="scientific">Sphingomonas changnyeongensis</name>
    <dbReference type="NCBI Taxonomy" id="2698679"/>
    <lineage>
        <taxon>Bacteria</taxon>
        <taxon>Pseudomonadati</taxon>
        <taxon>Pseudomonadota</taxon>
        <taxon>Alphaproteobacteria</taxon>
        <taxon>Sphingomonadales</taxon>
        <taxon>Sphingomonadaceae</taxon>
        <taxon>Sphingomonas</taxon>
    </lineage>
</organism>
<evidence type="ECO:0000256" key="2">
    <source>
        <dbReference type="ARBA" id="ARBA00022475"/>
    </source>
</evidence>
<keyword evidence="4 7" id="KW-1133">Transmembrane helix</keyword>
<keyword evidence="5 7" id="KW-0472">Membrane</keyword>
<dbReference type="RefSeq" id="WP_160591660.1">
    <property type="nucleotide sequence ID" value="NZ_CP047895.1"/>
</dbReference>
<evidence type="ECO:0000256" key="1">
    <source>
        <dbReference type="ARBA" id="ARBA00004651"/>
    </source>
</evidence>
<evidence type="ECO:0000256" key="3">
    <source>
        <dbReference type="ARBA" id="ARBA00022692"/>
    </source>
</evidence>
<dbReference type="PANTHER" id="PTHR30213:SF0">
    <property type="entry name" value="UPF0761 MEMBRANE PROTEIN YIHY"/>
    <property type="match status" value="1"/>
</dbReference>
<evidence type="ECO:0000256" key="6">
    <source>
        <dbReference type="SAM" id="MobiDB-lite"/>
    </source>
</evidence>
<feature type="transmembrane region" description="Helical" evidence="7">
    <location>
        <begin position="169"/>
        <end position="192"/>
    </location>
</feature>
<feature type="transmembrane region" description="Helical" evidence="7">
    <location>
        <begin position="67"/>
        <end position="86"/>
    </location>
</feature>
<evidence type="ECO:0000313" key="8">
    <source>
        <dbReference type="EMBL" id="QHL89950.1"/>
    </source>
</evidence>
<evidence type="ECO:0000313" key="9">
    <source>
        <dbReference type="Proteomes" id="UP000464468"/>
    </source>
</evidence>
<keyword evidence="3 7" id="KW-0812">Transmembrane</keyword>
<dbReference type="GO" id="GO:0005886">
    <property type="term" value="C:plasma membrane"/>
    <property type="evidence" value="ECO:0007669"/>
    <property type="project" value="UniProtKB-SubCell"/>
</dbReference>
<reference evidence="8 9" key="1">
    <citation type="submission" date="2020-01" db="EMBL/GenBank/DDBJ databases">
        <title>Sphingomonas sp. C33 whole genome sequece.</title>
        <authorList>
            <person name="Park C."/>
        </authorList>
    </citation>
    <scope>NUCLEOTIDE SEQUENCE [LARGE SCALE GENOMIC DNA]</scope>
    <source>
        <strain evidence="8 9">C33</strain>
    </source>
</reference>
<keyword evidence="2" id="KW-1003">Cell membrane</keyword>
<evidence type="ECO:0000256" key="5">
    <source>
        <dbReference type="ARBA" id="ARBA00023136"/>
    </source>
</evidence>
<sequence>MDAGAEIERAEAPAPQTPEARRRRLVRAGQRVDRTLARLGPGSRVRIVLARAASGIWNDGFIHAGNIAYLTLLTLFPFFIMLAAIGEALGRDAATRAAVVQFLGQVPPAVAATLRQPIAEVLGARSGGLLWIGALAGLWSVGGFIATLKDILYRAYGVRSAATFWMARLRYTAITLASVLLVLVSFLLQAALTAAEQLIMRWLPFADQGLVWLLSASRAVPGLVIFAAFYLLFYVMTPGAFRTGSPKWPGPAFIAIWWLAVTALLPRVLGLLGGYDLTYGSLAGVIIALIYFFTLGLGVVFAAHLNAALAEVPQDALRGAALTQPKDDM</sequence>
<dbReference type="KEGG" id="schy:GVO57_02800"/>
<dbReference type="PANTHER" id="PTHR30213">
    <property type="entry name" value="INNER MEMBRANE PROTEIN YHJD"/>
    <property type="match status" value="1"/>
</dbReference>
<gene>
    <name evidence="8" type="ORF">GVO57_02800</name>
</gene>
<keyword evidence="9" id="KW-1185">Reference proteome</keyword>
<feature type="transmembrane region" description="Helical" evidence="7">
    <location>
        <begin position="248"/>
        <end position="269"/>
    </location>
</feature>
<proteinExistence type="predicted"/>
<feature type="region of interest" description="Disordered" evidence="6">
    <location>
        <begin position="1"/>
        <end position="23"/>
    </location>
</feature>
<protein>
    <submittedName>
        <fullName evidence="8">Ribonuclease BN</fullName>
    </submittedName>
</protein>
<comment type="subcellular location">
    <subcellularLocation>
        <location evidence="1">Cell membrane</location>
        <topology evidence="1">Multi-pass membrane protein</topology>
    </subcellularLocation>
</comment>